<sequence length="129" mass="14946">MSSVSPTSERIRKFDPEAYRFVYEALHFTQQKLDRAHAGEESEEAHITGQELAHGARELGIERYGLLAKTVFRQWGIRSTADFGRVVFELIERGEMRKTDRDQLSDFFDVFDFDEALDHDYQIQVPTSG</sequence>
<protein>
    <recommendedName>
        <fullName evidence="3">Verruc_Plancto-restricted protein</fullName>
    </recommendedName>
</protein>
<evidence type="ECO:0008006" key="3">
    <source>
        <dbReference type="Google" id="ProtNLM"/>
    </source>
</evidence>
<organism evidence="1 2">
    <name type="scientific">Thalassoglobus neptunius</name>
    <dbReference type="NCBI Taxonomy" id="1938619"/>
    <lineage>
        <taxon>Bacteria</taxon>
        <taxon>Pseudomonadati</taxon>
        <taxon>Planctomycetota</taxon>
        <taxon>Planctomycetia</taxon>
        <taxon>Planctomycetales</taxon>
        <taxon>Planctomycetaceae</taxon>
        <taxon>Thalassoglobus</taxon>
    </lineage>
</organism>
<gene>
    <name evidence="1" type="ORF">KOR42_29030</name>
</gene>
<evidence type="ECO:0000313" key="2">
    <source>
        <dbReference type="Proteomes" id="UP000317243"/>
    </source>
</evidence>
<evidence type="ECO:0000313" key="1">
    <source>
        <dbReference type="EMBL" id="TWT55276.1"/>
    </source>
</evidence>
<proteinExistence type="predicted"/>
<dbReference type="EMBL" id="SIHI01000005">
    <property type="protein sequence ID" value="TWT55276.1"/>
    <property type="molecule type" value="Genomic_DNA"/>
</dbReference>
<dbReference type="AlphaFoldDB" id="A0A5C5WX28"/>
<reference evidence="1 2" key="1">
    <citation type="submission" date="2019-02" db="EMBL/GenBank/DDBJ databases">
        <title>Deep-cultivation of Planctomycetes and their phenomic and genomic characterization uncovers novel biology.</title>
        <authorList>
            <person name="Wiegand S."/>
            <person name="Jogler M."/>
            <person name="Boedeker C."/>
            <person name="Pinto D."/>
            <person name="Vollmers J."/>
            <person name="Rivas-Marin E."/>
            <person name="Kohn T."/>
            <person name="Peeters S.H."/>
            <person name="Heuer A."/>
            <person name="Rast P."/>
            <person name="Oberbeckmann S."/>
            <person name="Bunk B."/>
            <person name="Jeske O."/>
            <person name="Meyerdierks A."/>
            <person name="Storesund J.E."/>
            <person name="Kallscheuer N."/>
            <person name="Luecker S."/>
            <person name="Lage O.M."/>
            <person name="Pohl T."/>
            <person name="Merkel B.J."/>
            <person name="Hornburger P."/>
            <person name="Mueller R.-W."/>
            <person name="Bruemmer F."/>
            <person name="Labrenz M."/>
            <person name="Spormann A.M."/>
            <person name="Op Den Camp H."/>
            <person name="Overmann J."/>
            <person name="Amann R."/>
            <person name="Jetten M.S.M."/>
            <person name="Mascher T."/>
            <person name="Medema M.H."/>
            <person name="Devos D.P."/>
            <person name="Kaster A.-K."/>
            <person name="Ovreas L."/>
            <person name="Rohde M."/>
            <person name="Galperin M.Y."/>
            <person name="Jogler C."/>
        </authorList>
    </citation>
    <scope>NUCLEOTIDE SEQUENCE [LARGE SCALE GENOMIC DNA]</scope>
    <source>
        <strain evidence="1 2">KOR42</strain>
    </source>
</reference>
<dbReference type="RefSeq" id="WP_146510413.1">
    <property type="nucleotide sequence ID" value="NZ_SIHI01000005.1"/>
</dbReference>
<name>A0A5C5WX28_9PLAN</name>
<keyword evidence="2" id="KW-1185">Reference proteome</keyword>
<dbReference type="Proteomes" id="UP000317243">
    <property type="component" value="Unassembled WGS sequence"/>
</dbReference>
<dbReference type="InterPro" id="IPR026406">
    <property type="entry name" value="Ver/Plancto_CHP"/>
</dbReference>
<comment type="caution">
    <text evidence="1">The sequence shown here is derived from an EMBL/GenBank/DDBJ whole genome shotgun (WGS) entry which is preliminary data.</text>
</comment>
<dbReference type="NCBIfam" id="TIGR04138">
    <property type="entry name" value="Plancto_Ver_chp"/>
    <property type="match status" value="1"/>
</dbReference>
<accession>A0A5C5WX28</accession>
<dbReference type="OrthoDB" id="282243at2"/>